<organism evidence="1 2">
    <name type="scientific">Pocillopora meandrina</name>
    <dbReference type="NCBI Taxonomy" id="46732"/>
    <lineage>
        <taxon>Eukaryota</taxon>
        <taxon>Metazoa</taxon>
        <taxon>Cnidaria</taxon>
        <taxon>Anthozoa</taxon>
        <taxon>Hexacorallia</taxon>
        <taxon>Scleractinia</taxon>
        <taxon>Astrocoeniina</taxon>
        <taxon>Pocilloporidae</taxon>
        <taxon>Pocillopora</taxon>
    </lineage>
</organism>
<comment type="caution">
    <text evidence="1">The sequence shown here is derived from an EMBL/GenBank/DDBJ whole genome shotgun (WGS) entry which is preliminary data.</text>
</comment>
<reference evidence="1 2" key="1">
    <citation type="submission" date="2022-05" db="EMBL/GenBank/DDBJ databases">
        <authorList>
            <consortium name="Genoscope - CEA"/>
            <person name="William W."/>
        </authorList>
    </citation>
    <scope>NUCLEOTIDE SEQUENCE [LARGE SCALE GENOMIC DNA]</scope>
</reference>
<proteinExistence type="predicted"/>
<dbReference type="InterPro" id="IPR010281">
    <property type="entry name" value="DUF885"/>
</dbReference>
<sequence length="174" mass="20055">MTSARMLLASGMAFTEGWALYAENPLIATETDAYADKPLQLYGMIKWQIWQALRLMIDSGLQYKVGMKRREASTLFAEKAWVRTDKAKKDVTRYQSNPDQAIANMIGQLRIWQGSSPLTHLESHMKKFADCVIQPYSEGCEYIIRSLSDETVMDKVAKKPHKPFRDKPYQEHFD</sequence>
<accession>A0AAU9XDN7</accession>
<name>A0AAU9XDN7_9CNID</name>
<protein>
    <submittedName>
        <fullName evidence="1">Uncharacterized protein</fullName>
    </submittedName>
</protein>
<dbReference type="PANTHER" id="PTHR33361">
    <property type="entry name" value="GLR0591 PROTEIN"/>
    <property type="match status" value="1"/>
</dbReference>
<dbReference type="Proteomes" id="UP001159428">
    <property type="component" value="Unassembled WGS sequence"/>
</dbReference>
<keyword evidence="2" id="KW-1185">Reference proteome</keyword>
<evidence type="ECO:0000313" key="2">
    <source>
        <dbReference type="Proteomes" id="UP001159428"/>
    </source>
</evidence>
<evidence type="ECO:0000313" key="1">
    <source>
        <dbReference type="EMBL" id="CAH3144369.1"/>
    </source>
</evidence>
<dbReference type="EMBL" id="CALNXJ010000039">
    <property type="protein sequence ID" value="CAH3144369.1"/>
    <property type="molecule type" value="Genomic_DNA"/>
</dbReference>
<dbReference type="PANTHER" id="PTHR33361:SF2">
    <property type="entry name" value="DUF885 DOMAIN-CONTAINING PROTEIN"/>
    <property type="match status" value="1"/>
</dbReference>
<gene>
    <name evidence="1" type="ORF">PMEA_00020995</name>
</gene>
<dbReference type="AlphaFoldDB" id="A0AAU9XDN7"/>
<dbReference type="Pfam" id="PF05960">
    <property type="entry name" value="DUF885"/>
    <property type="match status" value="1"/>
</dbReference>